<proteinExistence type="predicted"/>
<dbReference type="GO" id="GO:0003700">
    <property type="term" value="F:DNA-binding transcription factor activity"/>
    <property type="evidence" value="ECO:0007669"/>
    <property type="project" value="TreeGrafter"/>
</dbReference>
<keyword evidence="1" id="KW-0805">Transcription regulation</keyword>
<evidence type="ECO:0000256" key="3">
    <source>
        <dbReference type="ARBA" id="ARBA00023163"/>
    </source>
</evidence>
<dbReference type="InterPro" id="IPR009057">
    <property type="entry name" value="Homeodomain-like_sf"/>
</dbReference>
<comment type="caution">
    <text evidence="6">The sequence shown here is derived from an EMBL/GenBank/DDBJ whole genome shotgun (WGS) entry which is preliminary data.</text>
</comment>
<dbReference type="AlphaFoldDB" id="A0A7W8QRL8"/>
<keyword evidence="3" id="KW-0804">Transcription</keyword>
<protein>
    <submittedName>
        <fullName evidence="6">AcrR family transcriptional regulator</fullName>
    </submittedName>
</protein>
<feature type="DNA-binding region" description="H-T-H motif" evidence="4">
    <location>
        <begin position="41"/>
        <end position="60"/>
    </location>
</feature>
<dbReference type="InterPro" id="IPR050109">
    <property type="entry name" value="HTH-type_TetR-like_transc_reg"/>
</dbReference>
<evidence type="ECO:0000259" key="5">
    <source>
        <dbReference type="PROSITE" id="PS50977"/>
    </source>
</evidence>
<sequence length="217" mass="23651">MAEDSAVIGRSGSYSTGVARRREILDRAIEVFAERGSDGASLRQIAKAIGVSHTALLHYFDSREQLLVAVYEHAEWTRGETHPWPAEATAVDRLVRAATENVKVPGLVQLYSTLVATALAEESGASKEFFTRRFEVTRENIAAWLRRDQALGLVREDVDADMIAAMLVAASDGLQTQWLLDSSVSLIETLRAFDALLSPCPGAAADRPEPADAPDRD</sequence>
<gene>
    <name evidence="6" type="ORF">HDA36_004682</name>
</gene>
<dbReference type="SUPFAM" id="SSF46689">
    <property type="entry name" value="Homeodomain-like"/>
    <property type="match status" value="1"/>
</dbReference>
<feature type="domain" description="HTH tetR-type" evidence="5">
    <location>
        <begin position="18"/>
        <end position="78"/>
    </location>
</feature>
<evidence type="ECO:0000256" key="2">
    <source>
        <dbReference type="ARBA" id="ARBA00023125"/>
    </source>
</evidence>
<evidence type="ECO:0000313" key="7">
    <source>
        <dbReference type="Proteomes" id="UP000572635"/>
    </source>
</evidence>
<dbReference type="Gene3D" id="1.10.357.10">
    <property type="entry name" value="Tetracycline Repressor, domain 2"/>
    <property type="match status" value="1"/>
</dbReference>
<keyword evidence="7" id="KW-1185">Reference proteome</keyword>
<dbReference type="Pfam" id="PF00440">
    <property type="entry name" value="TetR_N"/>
    <property type="match status" value="1"/>
</dbReference>
<evidence type="ECO:0000256" key="4">
    <source>
        <dbReference type="PROSITE-ProRule" id="PRU00335"/>
    </source>
</evidence>
<evidence type="ECO:0000313" key="6">
    <source>
        <dbReference type="EMBL" id="MBB5434598.1"/>
    </source>
</evidence>
<keyword evidence="2 4" id="KW-0238">DNA-binding</keyword>
<dbReference type="InterPro" id="IPR036271">
    <property type="entry name" value="Tet_transcr_reg_TetR-rel_C_sf"/>
</dbReference>
<accession>A0A7W8QRL8</accession>
<dbReference type="InterPro" id="IPR001647">
    <property type="entry name" value="HTH_TetR"/>
</dbReference>
<dbReference type="GO" id="GO:0000976">
    <property type="term" value="F:transcription cis-regulatory region binding"/>
    <property type="evidence" value="ECO:0007669"/>
    <property type="project" value="TreeGrafter"/>
</dbReference>
<dbReference type="PRINTS" id="PR00455">
    <property type="entry name" value="HTHTETR"/>
</dbReference>
<name>A0A7W8QRL8_9ACTN</name>
<dbReference type="PANTHER" id="PTHR30055:SF234">
    <property type="entry name" value="HTH-TYPE TRANSCRIPTIONAL REGULATOR BETI"/>
    <property type="match status" value="1"/>
</dbReference>
<dbReference type="Proteomes" id="UP000572635">
    <property type="component" value="Unassembled WGS sequence"/>
</dbReference>
<dbReference type="RefSeq" id="WP_184395333.1">
    <property type="nucleotide sequence ID" value="NZ_BAAAJD010000060.1"/>
</dbReference>
<dbReference type="PANTHER" id="PTHR30055">
    <property type="entry name" value="HTH-TYPE TRANSCRIPTIONAL REGULATOR RUTR"/>
    <property type="match status" value="1"/>
</dbReference>
<evidence type="ECO:0000256" key="1">
    <source>
        <dbReference type="ARBA" id="ARBA00023015"/>
    </source>
</evidence>
<organism evidence="6 7">
    <name type="scientific">Nocardiopsis composta</name>
    <dbReference type="NCBI Taxonomy" id="157465"/>
    <lineage>
        <taxon>Bacteria</taxon>
        <taxon>Bacillati</taxon>
        <taxon>Actinomycetota</taxon>
        <taxon>Actinomycetes</taxon>
        <taxon>Streptosporangiales</taxon>
        <taxon>Nocardiopsidaceae</taxon>
        <taxon>Nocardiopsis</taxon>
    </lineage>
</organism>
<dbReference type="SUPFAM" id="SSF48498">
    <property type="entry name" value="Tetracyclin repressor-like, C-terminal domain"/>
    <property type="match status" value="1"/>
</dbReference>
<reference evidence="6 7" key="1">
    <citation type="submission" date="2020-08" db="EMBL/GenBank/DDBJ databases">
        <title>Sequencing the genomes of 1000 actinobacteria strains.</title>
        <authorList>
            <person name="Klenk H.-P."/>
        </authorList>
    </citation>
    <scope>NUCLEOTIDE SEQUENCE [LARGE SCALE GENOMIC DNA]</scope>
    <source>
        <strain evidence="6 7">DSM 44551</strain>
    </source>
</reference>
<dbReference type="EMBL" id="JACHDB010000001">
    <property type="protein sequence ID" value="MBB5434598.1"/>
    <property type="molecule type" value="Genomic_DNA"/>
</dbReference>
<dbReference type="PROSITE" id="PS50977">
    <property type="entry name" value="HTH_TETR_2"/>
    <property type="match status" value="1"/>
</dbReference>